<dbReference type="Gene3D" id="2.20.70.10">
    <property type="match status" value="2"/>
</dbReference>
<dbReference type="GO" id="GO:0070063">
    <property type="term" value="F:RNA polymerase binding"/>
    <property type="evidence" value="ECO:0007669"/>
    <property type="project" value="InterPro"/>
</dbReference>
<proteinExistence type="predicted"/>
<dbReference type="CDD" id="cd00201">
    <property type="entry name" value="WW"/>
    <property type="match status" value="1"/>
</dbReference>
<dbReference type="InterPro" id="IPR036020">
    <property type="entry name" value="WW_dom_sf"/>
</dbReference>
<evidence type="ECO:0008006" key="8">
    <source>
        <dbReference type="Google" id="ProtNLM"/>
    </source>
</evidence>
<dbReference type="InParanoid" id="F4RKW4"/>
<dbReference type="SUPFAM" id="SSF51045">
    <property type="entry name" value="WW domain"/>
    <property type="match status" value="2"/>
</dbReference>
<feature type="region of interest" description="Disordered" evidence="3">
    <location>
        <begin position="157"/>
        <end position="188"/>
    </location>
</feature>
<feature type="non-terminal residue" evidence="6">
    <location>
        <position position="1"/>
    </location>
</feature>
<dbReference type="AlphaFoldDB" id="F4RKW4"/>
<dbReference type="InterPro" id="IPR002713">
    <property type="entry name" value="FF_domain"/>
</dbReference>
<keyword evidence="2" id="KW-0175">Coiled coil</keyword>
<dbReference type="SMART" id="SM00441">
    <property type="entry name" value="FF"/>
    <property type="match status" value="4"/>
</dbReference>
<feature type="region of interest" description="Disordered" evidence="3">
    <location>
        <begin position="39"/>
        <end position="61"/>
    </location>
</feature>
<dbReference type="Pfam" id="PF00397">
    <property type="entry name" value="WW"/>
    <property type="match status" value="1"/>
</dbReference>
<feature type="domain" description="FF" evidence="5">
    <location>
        <begin position="302"/>
        <end position="357"/>
    </location>
</feature>
<accession>F4RKW4</accession>
<feature type="compositionally biased region" description="Acidic residues" evidence="3">
    <location>
        <begin position="641"/>
        <end position="651"/>
    </location>
</feature>
<dbReference type="InterPro" id="IPR036517">
    <property type="entry name" value="FF_domain_sf"/>
</dbReference>
<organism evidence="7">
    <name type="scientific">Melampsora larici-populina (strain 98AG31 / pathotype 3-4-7)</name>
    <name type="common">Poplar leaf rust fungus</name>
    <dbReference type="NCBI Taxonomy" id="747676"/>
    <lineage>
        <taxon>Eukaryota</taxon>
        <taxon>Fungi</taxon>
        <taxon>Dikarya</taxon>
        <taxon>Basidiomycota</taxon>
        <taxon>Pucciniomycotina</taxon>
        <taxon>Pucciniomycetes</taxon>
        <taxon>Pucciniales</taxon>
        <taxon>Melampsoraceae</taxon>
        <taxon>Melampsora</taxon>
    </lineage>
</organism>
<feature type="coiled-coil region" evidence="2">
    <location>
        <begin position="99"/>
        <end position="151"/>
    </location>
</feature>
<evidence type="ECO:0000313" key="7">
    <source>
        <dbReference type="Proteomes" id="UP000001072"/>
    </source>
</evidence>
<dbReference type="SMART" id="SM00456">
    <property type="entry name" value="WW"/>
    <property type="match status" value="2"/>
</dbReference>
<evidence type="ECO:0000256" key="3">
    <source>
        <dbReference type="SAM" id="MobiDB-lite"/>
    </source>
</evidence>
<dbReference type="PROSITE" id="PS51676">
    <property type="entry name" value="FF"/>
    <property type="match status" value="3"/>
</dbReference>
<feature type="domain" description="WW" evidence="4">
    <location>
        <begin position="66"/>
        <end position="93"/>
    </location>
</feature>
<feature type="region of interest" description="Disordered" evidence="3">
    <location>
        <begin position="633"/>
        <end position="652"/>
    </location>
</feature>
<name>F4RKW4_MELLP</name>
<keyword evidence="1" id="KW-0677">Repeat</keyword>
<dbReference type="EMBL" id="GL883106">
    <property type="protein sequence ID" value="EGG06796.1"/>
    <property type="molecule type" value="Genomic_DNA"/>
</dbReference>
<feature type="domain" description="WW" evidence="4">
    <location>
        <begin position="1"/>
        <end position="34"/>
    </location>
</feature>
<dbReference type="Gene3D" id="1.10.10.440">
    <property type="entry name" value="FF domain"/>
    <property type="match status" value="5"/>
</dbReference>
<feature type="domain" description="FF" evidence="5">
    <location>
        <begin position="234"/>
        <end position="288"/>
    </location>
</feature>
<dbReference type="GO" id="GO:0005634">
    <property type="term" value="C:nucleus"/>
    <property type="evidence" value="ECO:0007669"/>
    <property type="project" value="TreeGrafter"/>
</dbReference>
<dbReference type="PANTHER" id="PTHR15377:SF3">
    <property type="entry name" value="WW DOMAIN-CONTAINING PROTEIN"/>
    <property type="match status" value="1"/>
</dbReference>
<reference evidence="7" key="1">
    <citation type="journal article" date="2011" name="Proc. Natl. Acad. Sci. U.S.A.">
        <title>Obligate biotrophy features unraveled by the genomic analysis of rust fungi.</title>
        <authorList>
            <person name="Duplessis S."/>
            <person name="Cuomo C.A."/>
            <person name="Lin Y.-C."/>
            <person name="Aerts A."/>
            <person name="Tisserant E."/>
            <person name="Veneault-Fourrey C."/>
            <person name="Joly D.L."/>
            <person name="Hacquard S."/>
            <person name="Amselem J."/>
            <person name="Cantarel B.L."/>
            <person name="Chiu R."/>
            <person name="Coutinho P.M."/>
            <person name="Feau N."/>
            <person name="Field M."/>
            <person name="Frey P."/>
            <person name="Gelhaye E."/>
            <person name="Goldberg J."/>
            <person name="Grabherr M.G."/>
            <person name="Kodira C.D."/>
            <person name="Kohler A."/>
            <person name="Kuees U."/>
            <person name="Lindquist E.A."/>
            <person name="Lucas S.M."/>
            <person name="Mago R."/>
            <person name="Mauceli E."/>
            <person name="Morin E."/>
            <person name="Murat C."/>
            <person name="Pangilinan J.L."/>
            <person name="Park R."/>
            <person name="Pearson M."/>
            <person name="Quesneville H."/>
            <person name="Rouhier N."/>
            <person name="Sakthikumar S."/>
            <person name="Salamov A.A."/>
            <person name="Schmutz J."/>
            <person name="Selles B."/>
            <person name="Shapiro H."/>
            <person name="Tanguay P."/>
            <person name="Tuskan G.A."/>
            <person name="Henrissat B."/>
            <person name="Van de Peer Y."/>
            <person name="Rouze P."/>
            <person name="Ellis J.G."/>
            <person name="Dodds P.N."/>
            <person name="Schein J.E."/>
            <person name="Zhong S."/>
            <person name="Hamelin R.C."/>
            <person name="Grigoriev I.V."/>
            <person name="Szabo L.J."/>
            <person name="Martin F."/>
        </authorList>
    </citation>
    <scope>NUCLEOTIDE SEQUENCE [LARGE SCALE GENOMIC DNA]</scope>
    <source>
        <strain evidence="7">98AG31 / pathotype 3-4-7</strain>
    </source>
</reference>
<dbReference type="Pfam" id="PF01846">
    <property type="entry name" value="FF"/>
    <property type="match status" value="3"/>
</dbReference>
<evidence type="ECO:0000256" key="2">
    <source>
        <dbReference type="SAM" id="Coils"/>
    </source>
</evidence>
<dbReference type="OrthoDB" id="410044at2759"/>
<dbReference type="GeneID" id="18927507"/>
<evidence type="ECO:0000259" key="4">
    <source>
        <dbReference type="PROSITE" id="PS50020"/>
    </source>
</evidence>
<dbReference type="PROSITE" id="PS50020">
    <property type="entry name" value="WW_DOMAIN_2"/>
    <property type="match status" value="2"/>
</dbReference>
<dbReference type="HOGENOM" id="CLU_013872_0_0_1"/>
<dbReference type="PANTHER" id="PTHR15377">
    <property type="entry name" value="TRANSCRIPTION ELONGATION REGULATOR 1"/>
    <property type="match status" value="1"/>
</dbReference>
<dbReference type="PROSITE" id="PS01159">
    <property type="entry name" value="WW_DOMAIN_1"/>
    <property type="match status" value="1"/>
</dbReference>
<dbReference type="GO" id="GO:0003712">
    <property type="term" value="F:transcription coregulator activity"/>
    <property type="evidence" value="ECO:0007669"/>
    <property type="project" value="TreeGrafter"/>
</dbReference>
<sequence length="780" mass="90575">NPLPPGWTEHRAPTGQFYYYHAETQESTYVRPSMAVVSTSSPVTEKKKEKKKEKAKIKQPIPGTSWMKVTTTDQNTFYTNTDTKTSVWTVPDEIKDVVKKLEEEERIKAEEAVRQAEQEKLANAEEARRAHEAEQKRLIELEVQKVRAEVEAEATLRGLKRKPEDQSNPIGGQRKLQKLNGDRDEDEDWQRQIAEEMALEAEQENKPEVPQPIQTTQPTVVPSPMSVMLASLSGDELKATFKAMLLEKSIDPIAPWDNELPKFVTDPRYLALSSMKERRDLFDEFCKEKLRQRRAEKQVTAKLSPPEAYRSLLIEAVTSTRTHWEEFRTKYKKDPRFRNFGRDDREREKAFKSWLKELGERKRAEVLKAEADFTRFLSEKRGELEAAHPKLSETEWKQVREILKKDKRFDIITSNTVKEGIWKKWSKQLEEQAGIASAIDQEDTKKAKQEASLKAREEEVRLQRQRLDKQADITRHELGKEEAEREFRSLLIDAVRDHDVTWEETHRSLEKDPRFPQTKALSISNLKRIFSDHTASIYAKRLSALESFFQDQAPSLATSQSSLSPDQLLIITTVNRLIDPQNRTRGLQTIERYYDDWKQKKETRAREEFEEMCGESAFIDFWCRMKKSGKEDEVGKKTIGDDGEEEEEEEVADLREMAKTIDLSEIEAVMKKDKRWIAWDHLPDQRESWMRVSDMDSFLFVSNQMLTSICDVSNTGSSRKVGKAKANSLSKIMITAIRKSNLNFFDLGNHWELLVSNHPLQKSSHVDVFWFLAISLSSAK</sequence>
<protein>
    <recommendedName>
        <fullName evidence="8">WW domain-containing protein</fullName>
    </recommendedName>
</protein>
<gene>
    <name evidence="6" type="ORF">MELLADRAFT_35874</name>
</gene>
<dbReference type="RefSeq" id="XP_007409756.1">
    <property type="nucleotide sequence ID" value="XM_007409694.1"/>
</dbReference>
<dbReference type="STRING" id="747676.F4RKW4"/>
<dbReference type="InterPro" id="IPR045148">
    <property type="entry name" value="TCRG1-like"/>
</dbReference>
<evidence type="ECO:0000313" key="6">
    <source>
        <dbReference type="EMBL" id="EGG06796.1"/>
    </source>
</evidence>
<dbReference type="InterPro" id="IPR001202">
    <property type="entry name" value="WW_dom"/>
</dbReference>
<dbReference type="Proteomes" id="UP000001072">
    <property type="component" value="Unassembled WGS sequence"/>
</dbReference>
<keyword evidence="7" id="KW-1185">Reference proteome</keyword>
<dbReference type="KEGG" id="mlr:MELLADRAFT_35874"/>
<dbReference type="eggNOG" id="KOG0155">
    <property type="taxonomic scope" value="Eukaryota"/>
</dbReference>
<dbReference type="SUPFAM" id="SSF81698">
    <property type="entry name" value="FF domain"/>
    <property type="match status" value="4"/>
</dbReference>
<dbReference type="FunFam" id="1.10.10.440:FF:000044">
    <property type="entry name" value="Transcription elongation regulator 1"/>
    <property type="match status" value="1"/>
</dbReference>
<dbReference type="VEuPathDB" id="FungiDB:MELLADRAFT_35874"/>
<feature type="domain" description="FF" evidence="5">
    <location>
        <begin position="480"/>
        <end position="536"/>
    </location>
</feature>
<evidence type="ECO:0000259" key="5">
    <source>
        <dbReference type="PROSITE" id="PS51676"/>
    </source>
</evidence>
<feature type="compositionally biased region" description="Basic residues" evidence="3">
    <location>
        <begin position="48"/>
        <end position="57"/>
    </location>
</feature>
<evidence type="ECO:0000256" key="1">
    <source>
        <dbReference type="ARBA" id="ARBA00022737"/>
    </source>
</evidence>